<sequence>MVPKILLDGNNRLVDERASCSHRCFNTMRLLCEFAQGGTPGAGTSKAVTGIAGTEDWRIWRRSAISAPPSTSAQLDCNYPTLFGYPVGTVHDLNRAEWCSGVYGSFLWWIWSSLHGKQQSTPVNLPVSVVDCVHCSWKIF</sequence>
<name>A0A4S2LE70_OPIFE</name>
<evidence type="ECO:0000313" key="2">
    <source>
        <dbReference type="Proteomes" id="UP000308267"/>
    </source>
</evidence>
<dbReference type="Proteomes" id="UP000308267">
    <property type="component" value="Unassembled WGS sequence"/>
</dbReference>
<reference evidence="1 2" key="1">
    <citation type="journal article" date="2019" name="BMC Genomics">
        <title>New insights from Opisthorchis felineus genome: update on genomics of the epidemiologically important liver flukes.</title>
        <authorList>
            <person name="Ershov N.I."/>
            <person name="Mordvinov V.A."/>
            <person name="Prokhortchouk E.B."/>
            <person name="Pakharukova M.Y."/>
            <person name="Gunbin K.V."/>
            <person name="Ustyantsev K."/>
            <person name="Genaev M.A."/>
            <person name="Blinov A.G."/>
            <person name="Mazur A."/>
            <person name="Boulygina E."/>
            <person name="Tsygankova S."/>
            <person name="Khrameeva E."/>
            <person name="Chekanov N."/>
            <person name="Fan G."/>
            <person name="Xiao A."/>
            <person name="Zhang H."/>
            <person name="Xu X."/>
            <person name="Yang H."/>
            <person name="Solovyev V."/>
            <person name="Lee S.M."/>
            <person name="Liu X."/>
            <person name="Afonnikov D.A."/>
            <person name="Skryabin K.G."/>
        </authorList>
    </citation>
    <scope>NUCLEOTIDE SEQUENCE [LARGE SCALE GENOMIC DNA]</scope>
    <source>
        <strain evidence="1">AK-0245</strain>
        <tissue evidence="1">Whole organism</tissue>
    </source>
</reference>
<evidence type="ECO:0000313" key="1">
    <source>
        <dbReference type="EMBL" id="TGZ61531.1"/>
    </source>
</evidence>
<accession>A0A4S2LE70</accession>
<proteinExistence type="predicted"/>
<protein>
    <submittedName>
        <fullName evidence="1">Uncharacterized protein</fullName>
    </submittedName>
</protein>
<dbReference type="EMBL" id="SJOL01007924">
    <property type="protein sequence ID" value="TGZ61531.1"/>
    <property type="molecule type" value="Genomic_DNA"/>
</dbReference>
<dbReference type="AlphaFoldDB" id="A0A4S2LE70"/>
<organism evidence="1 2">
    <name type="scientific">Opisthorchis felineus</name>
    <dbReference type="NCBI Taxonomy" id="147828"/>
    <lineage>
        <taxon>Eukaryota</taxon>
        <taxon>Metazoa</taxon>
        <taxon>Spiralia</taxon>
        <taxon>Lophotrochozoa</taxon>
        <taxon>Platyhelminthes</taxon>
        <taxon>Trematoda</taxon>
        <taxon>Digenea</taxon>
        <taxon>Opisthorchiida</taxon>
        <taxon>Opisthorchiata</taxon>
        <taxon>Opisthorchiidae</taxon>
        <taxon>Opisthorchis</taxon>
    </lineage>
</organism>
<gene>
    <name evidence="1" type="ORF">CRM22_007944</name>
</gene>
<comment type="caution">
    <text evidence="1">The sequence shown here is derived from an EMBL/GenBank/DDBJ whole genome shotgun (WGS) entry which is preliminary data.</text>
</comment>
<keyword evidence="2" id="KW-1185">Reference proteome</keyword>